<dbReference type="RefSeq" id="WP_120460524.1">
    <property type="nucleotide sequence ID" value="NZ_BMIW01000002.1"/>
</dbReference>
<organism evidence="1 2">
    <name type="scientific">Paenibacillus aceti</name>
    <dbReference type="NCBI Taxonomy" id="1820010"/>
    <lineage>
        <taxon>Bacteria</taxon>
        <taxon>Bacillati</taxon>
        <taxon>Bacillota</taxon>
        <taxon>Bacilli</taxon>
        <taxon>Bacillales</taxon>
        <taxon>Paenibacillaceae</taxon>
        <taxon>Paenibacillus</taxon>
    </lineage>
</organism>
<evidence type="ECO:0000313" key="2">
    <source>
        <dbReference type="Proteomes" id="UP000608420"/>
    </source>
</evidence>
<dbReference type="EMBL" id="BMIW01000002">
    <property type="protein sequence ID" value="GGF84583.1"/>
    <property type="molecule type" value="Genomic_DNA"/>
</dbReference>
<accession>A0ABQ1VNL7</accession>
<reference evidence="2" key="1">
    <citation type="journal article" date="2019" name="Int. J. Syst. Evol. Microbiol.">
        <title>The Global Catalogue of Microorganisms (GCM) 10K type strain sequencing project: providing services to taxonomists for standard genome sequencing and annotation.</title>
        <authorList>
            <consortium name="The Broad Institute Genomics Platform"/>
            <consortium name="The Broad Institute Genome Sequencing Center for Infectious Disease"/>
            <person name="Wu L."/>
            <person name="Ma J."/>
        </authorList>
    </citation>
    <scope>NUCLEOTIDE SEQUENCE [LARGE SCALE GENOMIC DNA]</scope>
    <source>
        <strain evidence="2">CGMCC 1.15420</strain>
    </source>
</reference>
<dbReference type="Proteomes" id="UP000608420">
    <property type="component" value="Unassembled WGS sequence"/>
</dbReference>
<keyword evidence="2" id="KW-1185">Reference proteome</keyword>
<protein>
    <recommendedName>
        <fullName evidence="3">Knr4/Smi1-like domain-containing protein</fullName>
    </recommendedName>
</protein>
<comment type="caution">
    <text evidence="1">The sequence shown here is derived from an EMBL/GenBank/DDBJ whole genome shotgun (WGS) entry which is preliminary data.</text>
</comment>
<evidence type="ECO:0000313" key="1">
    <source>
        <dbReference type="EMBL" id="GGF84583.1"/>
    </source>
</evidence>
<gene>
    <name evidence="1" type="ORF">GCM10010913_02560</name>
</gene>
<proteinExistence type="predicted"/>
<sequence>MKLNKRLNKYSVPEELLFIAELDKEYSAKYKYDRLLGANINFEDYRYFDTPLDVIPFGSTGGDGIHFGFLTDYSKCESLDNAYIVCVSPMDFDKPISLLSRNIREFLGLWIAVGDPSFMDYFKYCSSEDQFNDSLKDHEKDLHERSLKLEPYFNIVRNKYRIEPITNVYQYLLTVQQNRYDEVVLTTQDGIGVVSYSTNSCNHTSYKITRDGRYNLNEISEFLSSCSIESKLALIRDLQLNYVLNDEFKLKEMIYRELLKDNFVDEASNLLREL</sequence>
<evidence type="ECO:0008006" key="3">
    <source>
        <dbReference type="Google" id="ProtNLM"/>
    </source>
</evidence>
<name>A0ABQ1VNL7_9BACL</name>